<feature type="transmembrane region" description="Helical" evidence="11">
    <location>
        <begin position="337"/>
        <end position="362"/>
    </location>
</feature>
<name>A0AAV8T288_9ROSI</name>
<keyword evidence="9" id="KW-0927">Auxin signaling pathway</keyword>
<feature type="transmembrane region" description="Helical" evidence="11">
    <location>
        <begin position="213"/>
        <end position="236"/>
    </location>
</feature>
<evidence type="ECO:0000256" key="2">
    <source>
        <dbReference type="ARBA" id="ARBA00005590"/>
    </source>
</evidence>
<evidence type="ECO:0000256" key="11">
    <source>
        <dbReference type="SAM" id="Phobius"/>
    </source>
</evidence>
<evidence type="ECO:0000256" key="3">
    <source>
        <dbReference type="ARBA" id="ARBA00022448"/>
    </source>
</evidence>
<dbReference type="EMBL" id="JAIWQS010000007">
    <property type="protein sequence ID" value="KAJ8760229.1"/>
    <property type="molecule type" value="Genomic_DNA"/>
</dbReference>
<dbReference type="InterPro" id="IPR013057">
    <property type="entry name" value="AA_transpt_TM"/>
</dbReference>
<evidence type="ECO:0000256" key="8">
    <source>
        <dbReference type="ARBA" id="ARBA00023136"/>
    </source>
</evidence>
<feature type="transmembrane region" description="Helical" evidence="11">
    <location>
        <begin position="440"/>
        <end position="458"/>
    </location>
</feature>
<evidence type="ECO:0000313" key="14">
    <source>
        <dbReference type="Proteomes" id="UP001159364"/>
    </source>
</evidence>
<comment type="caution">
    <text evidence="13">The sequence shown here is derived from an EMBL/GenBank/DDBJ whole genome shotgun (WGS) entry which is preliminary data.</text>
</comment>
<reference evidence="13 14" key="1">
    <citation type="submission" date="2021-09" db="EMBL/GenBank/DDBJ databases">
        <title>Genomic insights and catalytic innovation underlie evolution of tropane alkaloids biosynthesis.</title>
        <authorList>
            <person name="Wang Y.-J."/>
            <person name="Tian T."/>
            <person name="Huang J.-P."/>
            <person name="Huang S.-X."/>
        </authorList>
    </citation>
    <scope>NUCLEOTIDE SEQUENCE [LARGE SCALE GENOMIC DNA]</scope>
    <source>
        <strain evidence="13">KIB-2018</strain>
        <tissue evidence="13">Leaf</tissue>
    </source>
</reference>
<dbReference type="PANTHER" id="PTHR48017">
    <property type="entry name" value="OS05G0424000 PROTEIN-RELATED"/>
    <property type="match status" value="1"/>
</dbReference>
<evidence type="ECO:0000256" key="10">
    <source>
        <dbReference type="ARBA" id="ARBA00045588"/>
    </source>
</evidence>
<comment type="subcellular location">
    <subcellularLocation>
        <location evidence="1">Endomembrane system</location>
        <topology evidence="1">Multi-pass membrane protein</topology>
    </subcellularLocation>
</comment>
<evidence type="ECO:0000259" key="12">
    <source>
        <dbReference type="Pfam" id="PF01490"/>
    </source>
</evidence>
<dbReference type="GO" id="GO:0009734">
    <property type="term" value="P:auxin-activated signaling pathway"/>
    <property type="evidence" value="ECO:0007669"/>
    <property type="project" value="UniProtKB-KW"/>
</dbReference>
<sequence length="476" mass="52503">MRLAKSPTNINKCRILEFFRLIPWKKQNHAYSLKSFGAHTWSIIFLYLYQLPISPSWMNSRKVIFVLTDSWVQAFFVLTTGINSAYVLGYSDAIMVHLGWIAGVVGLIAATALSLYASILVAKIHELDGKRHIRYRDLAGYIYGKKGFYTVWILQYLNLFMFNIGFVILGGSALKDVYGLFSDKNAPKLSYCNLIAGLVCFLFAIMVPHLSALGAWLGLSAVLSSIYIIVAIAISIKDGTSSSARDYSIPGTSVGKIFLTIGAISNLVVPFNTGMIPEIQATIRAPVVGNMVKALCVQFTIGDLPMFAVMFCGYWAYGSSASSYLLDNASGPVWAKALANIAAFLQSIISFHIFACPSYEYLDTTFGFKASGLRLQKLSLRVGLRGGYLVVISVIAVLLPFIEDFIGLIGSVCVLPLTFVIPHHLYMMATKKKLSSLQKLWHWLNVIFFGVLSVAATVESVRLIVIDSKDYKIFGD</sequence>
<feature type="transmembrane region" description="Helical" evidence="11">
    <location>
        <begin position="30"/>
        <end position="50"/>
    </location>
</feature>
<feature type="transmembrane region" description="Helical" evidence="11">
    <location>
        <begin position="408"/>
        <end position="428"/>
    </location>
</feature>
<comment type="function">
    <text evidence="10">Carrier protein involved in proton-driven auxin influx. Mediates the formation of auxin gradient from developing leaves (site of auxin biosynthesis) to tips by contributing to the loading of auxin in vascular tissues and facilitating acropetal (base to tip) auxin transport within inner tissues of the root apex, and basipetal (tip to base) auxin transport within outer tissues of the root apex. May be involved in lateral roots and nodules formation.</text>
</comment>
<proteinExistence type="inferred from homology"/>
<evidence type="ECO:0000256" key="7">
    <source>
        <dbReference type="ARBA" id="ARBA00022989"/>
    </source>
</evidence>
<dbReference type="GO" id="GO:0012505">
    <property type="term" value="C:endomembrane system"/>
    <property type="evidence" value="ECO:0007669"/>
    <property type="project" value="UniProtKB-SubCell"/>
</dbReference>
<gene>
    <name evidence="13" type="ORF">K2173_011099</name>
</gene>
<evidence type="ECO:0000256" key="6">
    <source>
        <dbReference type="ARBA" id="ARBA00022970"/>
    </source>
</evidence>
<feature type="transmembrane region" description="Helical" evidence="11">
    <location>
        <begin position="100"/>
        <end position="122"/>
    </location>
</feature>
<organism evidence="13 14">
    <name type="scientific">Erythroxylum novogranatense</name>
    <dbReference type="NCBI Taxonomy" id="1862640"/>
    <lineage>
        <taxon>Eukaryota</taxon>
        <taxon>Viridiplantae</taxon>
        <taxon>Streptophyta</taxon>
        <taxon>Embryophyta</taxon>
        <taxon>Tracheophyta</taxon>
        <taxon>Spermatophyta</taxon>
        <taxon>Magnoliopsida</taxon>
        <taxon>eudicotyledons</taxon>
        <taxon>Gunneridae</taxon>
        <taxon>Pentapetalae</taxon>
        <taxon>rosids</taxon>
        <taxon>fabids</taxon>
        <taxon>Malpighiales</taxon>
        <taxon>Erythroxylaceae</taxon>
        <taxon>Erythroxylum</taxon>
    </lineage>
</organism>
<protein>
    <recommendedName>
        <fullName evidence="12">Amino acid transporter transmembrane domain-containing protein</fullName>
    </recommendedName>
</protein>
<dbReference type="AlphaFoldDB" id="A0AAV8T288"/>
<feature type="domain" description="Amino acid transporter transmembrane" evidence="12">
    <location>
        <begin position="68"/>
        <end position="458"/>
    </location>
</feature>
<dbReference type="Pfam" id="PF01490">
    <property type="entry name" value="Aa_trans"/>
    <property type="match status" value="1"/>
</dbReference>
<evidence type="ECO:0000256" key="5">
    <source>
        <dbReference type="ARBA" id="ARBA00022847"/>
    </source>
</evidence>
<keyword evidence="4 11" id="KW-0812">Transmembrane</keyword>
<dbReference type="GO" id="GO:0015293">
    <property type="term" value="F:symporter activity"/>
    <property type="evidence" value="ECO:0007669"/>
    <property type="project" value="UniProtKB-KW"/>
</dbReference>
<dbReference type="GO" id="GO:0006865">
    <property type="term" value="P:amino acid transport"/>
    <property type="evidence" value="ECO:0007669"/>
    <property type="project" value="UniProtKB-KW"/>
</dbReference>
<evidence type="ECO:0000313" key="13">
    <source>
        <dbReference type="EMBL" id="KAJ8760229.1"/>
    </source>
</evidence>
<evidence type="ECO:0000256" key="4">
    <source>
        <dbReference type="ARBA" id="ARBA00022692"/>
    </source>
</evidence>
<feature type="transmembrane region" description="Helical" evidence="11">
    <location>
        <begin position="70"/>
        <end position="88"/>
    </location>
</feature>
<feature type="transmembrane region" description="Helical" evidence="11">
    <location>
        <begin position="382"/>
        <end position="402"/>
    </location>
</feature>
<evidence type="ECO:0000256" key="1">
    <source>
        <dbReference type="ARBA" id="ARBA00004127"/>
    </source>
</evidence>
<feature type="transmembrane region" description="Helical" evidence="11">
    <location>
        <begin position="149"/>
        <end position="169"/>
    </location>
</feature>
<keyword evidence="7 11" id="KW-1133">Transmembrane helix</keyword>
<keyword evidence="3" id="KW-0813">Transport</keyword>
<keyword evidence="5" id="KW-0769">Symport</keyword>
<keyword evidence="6" id="KW-0029">Amino-acid transport</keyword>
<dbReference type="Proteomes" id="UP001159364">
    <property type="component" value="Linkage Group LG07"/>
</dbReference>
<feature type="transmembrane region" description="Helical" evidence="11">
    <location>
        <begin position="189"/>
        <end position="207"/>
    </location>
</feature>
<keyword evidence="14" id="KW-1185">Reference proteome</keyword>
<keyword evidence="8 11" id="KW-0472">Membrane</keyword>
<accession>A0AAV8T288</accession>
<comment type="similarity">
    <text evidence="2">Belongs to the amino acid/polyamine transporter 2 family. Amino acid/auxin permease (AAAP) (TC 2.A.18.1) subfamily.</text>
</comment>
<evidence type="ECO:0000256" key="9">
    <source>
        <dbReference type="ARBA" id="ARBA00023294"/>
    </source>
</evidence>
<feature type="transmembrane region" description="Helical" evidence="11">
    <location>
        <begin position="294"/>
        <end position="317"/>
    </location>
</feature>